<dbReference type="InterPro" id="IPR007321">
    <property type="entry name" value="Transposase_28"/>
</dbReference>
<dbReference type="EMBL" id="OIVN01001343">
    <property type="protein sequence ID" value="SPC92907.1"/>
    <property type="molecule type" value="Genomic_DNA"/>
</dbReference>
<proteinExistence type="predicted"/>
<feature type="coiled-coil region" evidence="1">
    <location>
        <begin position="835"/>
        <end position="869"/>
    </location>
</feature>
<feature type="region of interest" description="Disordered" evidence="2">
    <location>
        <begin position="415"/>
        <end position="445"/>
    </location>
</feature>
<feature type="region of interest" description="Disordered" evidence="2">
    <location>
        <begin position="258"/>
        <end position="291"/>
    </location>
</feature>
<keyword evidence="1" id="KW-0175">Coiled coil</keyword>
<feature type="domain" description="Transposase (putative) gypsy type" evidence="3">
    <location>
        <begin position="503"/>
        <end position="541"/>
    </location>
</feature>
<dbReference type="PANTHER" id="PTHR31099:SF28">
    <property type="entry name" value="F5J5.12"/>
    <property type="match status" value="1"/>
</dbReference>
<dbReference type="AlphaFoldDB" id="A0A2N9FQA2"/>
<evidence type="ECO:0000313" key="4">
    <source>
        <dbReference type="EMBL" id="SPC92907.1"/>
    </source>
</evidence>
<evidence type="ECO:0000256" key="2">
    <source>
        <dbReference type="SAM" id="MobiDB-lite"/>
    </source>
</evidence>
<dbReference type="PANTHER" id="PTHR31099">
    <property type="entry name" value="OS06G0165300 PROTEIN"/>
    <property type="match status" value="1"/>
</dbReference>
<reference evidence="4" key="1">
    <citation type="submission" date="2018-02" db="EMBL/GenBank/DDBJ databases">
        <authorList>
            <person name="Cohen D.B."/>
            <person name="Kent A.D."/>
        </authorList>
    </citation>
    <scope>NUCLEOTIDE SEQUENCE</scope>
</reference>
<gene>
    <name evidence="4" type="ORF">FSB_LOCUS20789</name>
</gene>
<protein>
    <recommendedName>
        <fullName evidence="3">Transposase (putative) gypsy type domain-containing protein</fullName>
    </recommendedName>
</protein>
<accession>A0A2N9FQA2</accession>
<dbReference type="Pfam" id="PF04195">
    <property type="entry name" value="Transposase_28"/>
    <property type="match status" value="1"/>
</dbReference>
<feature type="region of interest" description="Disordered" evidence="2">
    <location>
        <begin position="945"/>
        <end position="964"/>
    </location>
</feature>
<evidence type="ECO:0000259" key="3">
    <source>
        <dbReference type="Pfam" id="PF04195"/>
    </source>
</evidence>
<name>A0A2N9FQA2_FAGSY</name>
<organism evidence="4">
    <name type="scientific">Fagus sylvatica</name>
    <name type="common">Beechnut</name>
    <dbReference type="NCBI Taxonomy" id="28930"/>
    <lineage>
        <taxon>Eukaryota</taxon>
        <taxon>Viridiplantae</taxon>
        <taxon>Streptophyta</taxon>
        <taxon>Embryophyta</taxon>
        <taxon>Tracheophyta</taxon>
        <taxon>Spermatophyta</taxon>
        <taxon>Magnoliopsida</taxon>
        <taxon>eudicotyledons</taxon>
        <taxon>Gunneridae</taxon>
        <taxon>Pentapetalae</taxon>
        <taxon>rosids</taxon>
        <taxon>fabids</taxon>
        <taxon>Fagales</taxon>
        <taxon>Fagaceae</taxon>
        <taxon>Fagus</taxon>
    </lineage>
</organism>
<sequence length="964" mass="107122">MARTQSRSRASKLARLVNSEASMTRFRELYRVPPSIRLAYCNLNDFPVINKDEILLPIMAVVEGGVRFPLHPLLVNFLQIVNATPSQVSVNLFRIIMGVVALNRLLGVNLRTGEILRVYQYMCPGEESRTLCHLKAKNVHQKLVNGLPDTNKGYDKDYLRVFRAIGSRNPNAGARSDPSRIALYEGQADTELVKRVLATNIYVDQRGEPRSAPLLLRYEPQIRSFLEADTTALSEDPELIPTGQVSEMAPPINPFELMGKATGGSSSEVAKGKGKGRGKGTEKKSKKTASLRSVGDTCRRMIGRHARGIASSSFVTRVVMRLVVVLEAPLRQIFVFNEVASLRAANATCRHATGRFAENGLGPPPIEGFVSPDSVLHRLSAELYSVICPAIHTWEAVRNRMVANEAEWPLPLSEELPEGLSDESNGGMTREVSSGAVPSTSGSRPLPRVDRSWKAMSYFSKFNEDDIDRLRRRYQIPDDVVIRIPDSDERACCPKYEGDVAFYEADLKAGLRFPIQPFVRELLDFLSLAPGQVNPNGWHTIISCMVMWRVSSNGEEDLTVDEFLFCYEPVQIALSRGFWTFKNRDINSKVVQGLPSSDRIWKDGYFFVCGDNWERLPQEGPNDFVGVRRRGFFRILDIEDRRYNIFIEPDLLATFSLGPIPSSSVKALLRANKKRINTMKLNKSRLRQMAQSGEVAAAPISLKRKKPDEGSSKRAEEAPPRPSAQVATPPVIPTIVPSVQRDPPVILVDSDFTPPTAASTINQSPLVAMDRAKGAITTPDMEEYAVAHTEDLSLLMVHSLMRGLTEAMVMARRCTSVEEDLAMLRAKSIADEAEMKSTKRAVMELTKERKEALAEAEKLRTELKARDDDVKAAVDAKDKAVADLKHLVGQIEGAKEAAVSEFRASEAFEDINTRYFLSGFEAFRKQAVQRFPGLDFSALQPYDDEDSVAGVSQDQAGDDDVSSK</sequence>
<feature type="region of interest" description="Disordered" evidence="2">
    <location>
        <begin position="683"/>
        <end position="729"/>
    </location>
</feature>
<feature type="compositionally biased region" description="Basic and acidic residues" evidence="2">
    <location>
        <begin position="706"/>
        <end position="719"/>
    </location>
</feature>
<evidence type="ECO:0000256" key="1">
    <source>
        <dbReference type="SAM" id="Coils"/>
    </source>
</evidence>
<feature type="compositionally biased region" description="Basic residues" evidence="2">
    <location>
        <begin position="272"/>
        <end position="289"/>
    </location>
</feature>